<name>A0A0N5AIJ9_9BILA</name>
<feature type="region of interest" description="Disordered" evidence="1">
    <location>
        <begin position="169"/>
        <end position="188"/>
    </location>
</feature>
<organism evidence="3 4">
    <name type="scientific">Syphacia muris</name>
    <dbReference type="NCBI Taxonomy" id="451379"/>
    <lineage>
        <taxon>Eukaryota</taxon>
        <taxon>Metazoa</taxon>
        <taxon>Ecdysozoa</taxon>
        <taxon>Nematoda</taxon>
        <taxon>Chromadorea</taxon>
        <taxon>Rhabditida</taxon>
        <taxon>Spirurina</taxon>
        <taxon>Oxyuridomorpha</taxon>
        <taxon>Oxyuroidea</taxon>
        <taxon>Oxyuridae</taxon>
        <taxon>Syphacia</taxon>
    </lineage>
</organism>
<dbReference type="GO" id="GO:0000724">
    <property type="term" value="P:double-strand break repair via homologous recombination"/>
    <property type="evidence" value="ECO:0007669"/>
    <property type="project" value="TreeGrafter"/>
</dbReference>
<evidence type="ECO:0000313" key="4">
    <source>
        <dbReference type="WBParaSite" id="SMUV_0000424901-mRNA-1"/>
    </source>
</evidence>
<dbReference type="WBParaSite" id="SMUV_0000424901-mRNA-1">
    <property type="protein sequence ID" value="SMUV_0000424901-mRNA-1"/>
    <property type="gene ID" value="SMUV_0000424901"/>
</dbReference>
<dbReference type="Pfam" id="PF01541">
    <property type="entry name" value="GIY-YIG"/>
    <property type="match status" value="1"/>
</dbReference>
<sequence length="188" mass="20957">MDEDCPDEQLQLLDDEGCWNCPPDCMLNDECNFAAPLSSVADNDSTVVEDIPRKSAPDNKRRFTFGLSELSSEELSSPCTASQTSSIHDIHALPSELIQQVTNDKADDISSKQTTLTLTSGKEKKNRQASSIANEFFGVYCLISRSSNKYFKNRCYIGYTVDPNRRIRQHNAGRQFGGAGKTDHRGPW</sequence>
<dbReference type="Gene3D" id="3.40.1440.10">
    <property type="entry name" value="GIY-YIG endonuclease"/>
    <property type="match status" value="1"/>
</dbReference>
<accession>A0A0N5AIJ9</accession>
<evidence type="ECO:0000313" key="3">
    <source>
        <dbReference type="Proteomes" id="UP000046393"/>
    </source>
</evidence>
<dbReference type="Proteomes" id="UP000046393">
    <property type="component" value="Unplaced"/>
</dbReference>
<evidence type="ECO:0000259" key="2">
    <source>
        <dbReference type="PROSITE" id="PS50164"/>
    </source>
</evidence>
<reference evidence="4" key="1">
    <citation type="submission" date="2017-02" db="UniProtKB">
        <authorList>
            <consortium name="WormBaseParasite"/>
        </authorList>
    </citation>
    <scope>IDENTIFICATION</scope>
</reference>
<protein>
    <submittedName>
        <fullName evidence="4">GIY-YIG domain-containing protein</fullName>
    </submittedName>
</protein>
<dbReference type="InterPro" id="IPR000305">
    <property type="entry name" value="GIY-YIG_endonuc"/>
</dbReference>
<feature type="domain" description="GIY-YIG" evidence="2">
    <location>
        <begin position="135"/>
        <end position="188"/>
    </location>
</feature>
<dbReference type="GO" id="GO:0017108">
    <property type="term" value="F:5'-flap endonuclease activity"/>
    <property type="evidence" value="ECO:0007669"/>
    <property type="project" value="TreeGrafter"/>
</dbReference>
<dbReference type="PANTHER" id="PTHR20208">
    <property type="entry name" value="STRUCTURE-SPECIFIC ENDONUCLEASE SUBUNIT SLX1"/>
    <property type="match status" value="1"/>
</dbReference>
<dbReference type="GO" id="GO:0008821">
    <property type="term" value="F:crossover junction DNA endonuclease activity"/>
    <property type="evidence" value="ECO:0007669"/>
    <property type="project" value="TreeGrafter"/>
</dbReference>
<proteinExistence type="predicted"/>
<dbReference type="InterPro" id="IPR050381">
    <property type="entry name" value="SLX1_endonuclease"/>
</dbReference>
<dbReference type="PROSITE" id="PS50164">
    <property type="entry name" value="GIY_YIG"/>
    <property type="match status" value="1"/>
</dbReference>
<evidence type="ECO:0000256" key="1">
    <source>
        <dbReference type="SAM" id="MobiDB-lite"/>
    </source>
</evidence>
<keyword evidence="3" id="KW-1185">Reference proteome</keyword>
<dbReference type="STRING" id="451379.A0A0N5AIJ9"/>
<dbReference type="GO" id="GO:0033557">
    <property type="term" value="C:Slx1-Slx4 complex"/>
    <property type="evidence" value="ECO:0007669"/>
    <property type="project" value="TreeGrafter"/>
</dbReference>
<dbReference type="PANTHER" id="PTHR20208:SF10">
    <property type="entry name" value="STRUCTURE-SPECIFIC ENDONUCLEASE SUBUNIT SLX1"/>
    <property type="match status" value="1"/>
</dbReference>
<dbReference type="InterPro" id="IPR035901">
    <property type="entry name" value="GIY-YIG_endonuc_sf"/>
</dbReference>
<dbReference type="AlphaFoldDB" id="A0A0N5AIJ9"/>